<reference evidence="3" key="1">
    <citation type="journal article" date="2018" name="PLoS Negl. Trop. Dis.">
        <title>An insight into the salivary gland and fat body transcriptome of Panstrongylus lignarius (Hemiptera: Heteroptera), the main vector of Chagas disease in Peru.</title>
        <authorList>
            <person name="Nevoa J.C."/>
            <person name="Mendes M.T."/>
            <person name="da Silva M.V."/>
            <person name="Soares S.C."/>
            <person name="Oliveira C.J.F."/>
            <person name="Ribeiro J.M.C."/>
        </authorList>
    </citation>
    <scope>NUCLEOTIDE SEQUENCE</scope>
</reference>
<organism evidence="3">
    <name type="scientific">Panstrongylus lignarius</name>
    <dbReference type="NCBI Taxonomy" id="156445"/>
    <lineage>
        <taxon>Eukaryota</taxon>
        <taxon>Metazoa</taxon>
        <taxon>Ecdysozoa</taxon>
        <taxon>Arthropoda</taxon>
        <taxon>Hexapoda</taxon>
        <taxon>Insecta</taxon>
        <taxon>Pterygota</taxon>
        <taxon>Neoptera</taxon>
        <taxon>Paraneoptera</taxon>
        <taxon>Hemiptera</taxon>
        <taxon>Heteroptera</taxon>
        <taxon>Panheteroptera</taxon>
        <taxon>Cimicomorpha</taxon>
        <taxon>Reduviidae</taxon>
        <taxon>Triatominae</taxon>
        <taxon>Panstrongylus</taxon>
    </lineage>
</organism>
<dbReference type="EMBL" id="GFTR01001493">
    <property type="protein sequence ID" value="JAW14933.1"/>
    <property type="molecule type" value="Transcribed_RNA"/>
</dbReference>
<protein>
    <recommendedName>
        <fullName evidence="4">Secreted protein</fullName>
    </recommendedName>
</protein>
<evidence type="ECO:0000256" key="2">
    <source>
        <dbReference type="SAM" id="SignalP"/>
    </source>
</evidence>
<feature type="signal peptide" evidence="2">
    <location>
        <begin position="1"/>
        <end position="22"/>
    </location>
</feature>
<feature type="transmembrane region" description="Helical" evidence="1">
    <location>
        <begin position="41"/>
        <end position="64"/>
    </location>
</feature>
<evidence type="ECO:0008006" key="4">
    <source>
        <dbReference type="Google" id="ProtNLM"/>
    </source>
</evidence>
<proteinExistence type="predicted"/>
<sequence length="97" mass="11347">MQMLMALIYLLAFPSNFSPSFGLMLFDVQFANQSSQSNQISLFLALFSAFFRLCFLETTIYPCLLPLLMIQHDQNYLHKFLEMLNLVMLSHQLLLQF</sequence>
<keyword evidence="1" id="KW-1133">Transmembrane helix</keyword>
<keyword evidence="1" id="KW-0472">Membrane</keyword>
<name>A0A224Y2Q6_9HEMI</name>
<feature type="chain" id="PRO_5038807094" description="Secreted protein" evidence="2">
    <location>
        <begin position="23"/>
        <end position="97"/>
    </location>
</feature>
<evidence type="ECO:0000256" key="1">
    <source>
        <dbReference type="SAM" id="Phobius"/>
    </source>
</evidence>
<evidence type="ECO:0000313" key="3">
    <source>
        <dbReference type="EMBL" id="JAW14933.1"/>
    </source>
</evidence>
<keyword evidence="2" id="KW-0732">Signal</keyword>
<accession>A0A224Y2Q6</accession>
<keyword evidence="1" id="KW-0812">Transmembrane</keyword>
<dbReference type="AlphaFoldDB" id="A0A224Y2Q6"/>